<feature type="compositionally biased region" description="Low complexity" evidence="1">
    <location>
        <begin position="331"/>
        <end position="342"/>
    </location>
</feature>
<accession>Q0RBB1</accession>
<dbReference type="EMBL" id="CT573213">
    <property type="protein sequence ID" value="CAJ65275.1"/>
    <property type="molecule type" value="Genomic_DNA"/>
</dbReference>
<dbReference type="STRING" id="326424.FRAAL6652"/>
<protein>
    <recommendedName>
        <fullName evidence="2">NAD-dependent epimerase/dehydratase domain-containing protein</fullName>
    </recommendedName>
</protein>
<dbReference type="PANTHER" id="PTHR48079:SF6">
    <property type="entry name" value="NAD(P)-BINDING DOMAIN-CONTAINING PROTEIN-RELATED"/>
    <property type="match status" value="1"/>
</dbReference>
<feature type="region of interest" description="Disordered" evidence="1">
    <location>
        <begin position="325"/>
        <end position="355"/>
    </location>
</feature>
<dbReference type="InterPro" id="IPR001509">
    <property type="entry name" value="Epimerase_deHydtase"/>
</dbReference>
<dbReference type="Gene3D" id="3.40.50.720">
    <property type="entry name" value="NAD(P)-binding Rossmann-like Domain"/>
    <property type="match status" value="1"/>
</dbReference>
<sequence length="439" mass="43785">MVRAVVTGAAGFLGGALAHALREQGADVVALDVRRAPGVVQADISRPGTWEQALDGAELVIHAAAVGTGGVAELTPVRPGRAGAPRRVSGAEVRRVTLGGTAALLDAAARAGVARFLHLSCVDVLSRVTPRDGERAEVSRVNGPLVDESAPVGLTGDVRADALAAAEQAVGSAAAHGLGATVVRIGDAYGPRAGRWTLWPVLLMRAGRFVLVDGGRGVLSPVHVDDVVAAVTAVAAADRAAVAGQVLHVTGGEQVSAAEFFGYYSRMLDLPSPRSVPGRLLGAVDAWDRVRALGAGLAAPRSPASAGGALASGVSAGGVSAGGVSAGGGSAAAEPEPAGTAPAAPPGVASPPPVPGRPAAALVRGLGARLVAGVDPRARVDLGALGVRELTRDAGFSISRIGSLAGWSPAVPLADGMDRTESWLRERGLLGVREPSRRG</sequence>
<dbReference type="Pfam" id="PF01370">
    <property type="entry name" value="Epimerase"/>
    <property type="match status" value="1"/>
</dbReference>
<dbReference type="HOGENOM" id="CLU_007383_6_1_11"/>
<dbReference type="OrthoDB" id="9801785at2"/>
<dbReference type="InterPro" id="IPR051783">
    <property type="entry name" value="NAD(P)-dependent_oxidoreduct"/>
</dbReference>
<dbReference type="eggNOG" id="COG0451">
    <property type="taxonomic scope" value="Bacteria"/>
</dbReference>
<keyword evidence="4" id="KW-1185">Reference proteome</keyword>
<dbReference type="GO" id="GO:0004029">
    <property type="term" value="F:aldehyde dehydrogenase (NAD+) activity"/>
    <property type="evidence" value="ECO:0007669"/>
    <property type="project" value="TreeGrafter"/>
</dbReference>
<gene>
    <name evidence="3" type="ordered locus">FRAAL6652</name>
</gene>
<feature type="domain" description="NAD-dependent epimerase/dehydratase" evidence="2">
    <location>
        <begin position="5"/>
        <end position="247"/>
    </location>
</feature>
<dbReference type="PANTHER" id="PTHR48079">
    <property type="entry name" value="PROTEIN YEEZ"/>
    <property type="match status" value="1"/>
</dbReference>
<proteinExistence type="predicted"/>
<feature type="compositionally biased region" description="Pro residues" evidence="1">
    <location>
        <begin position="343"/>
        <end position="355"/>
    </location>
</feature>
<dbReference type="Proteomes" id="UP000000657">
    <property type="component" value="Chromosome"/>
</dbReference>
<evidence type="ECO:0000313" key="3">
    <source>
        <dbReference type="EMBL" id="CAJ65275.1"/>
    </source>
</evidence>
<dbReference type="KEGG" id="fal:FRAAL6652"/>
<organism evidence="3 4">
    <name type="scientific">Frankia alni (strain DSM 45986 / CECT 9034 / ACN14a)</name>
    <dbReference type="NCBI Taxonomy" id="326424"/>
    <lineage>
        <taxon>Bacteria</taxon>
        <taxon>Bacillati</taxon>
        <taxon>Actinomycetota</taxon>
        <taxon>Actinomycetes</taxon>
        <taxon>Frankiales</taxon>
        <taxon>Frankiaceae</taxon>
        <taxon>Frankia</taxon>
    </lineage>
</organism>
<dbReference type="SUPFAM" id="SSF51735">
    <property type="entry name" value="NAD(P)-binding Rossmann-fold domains"/>
    <property type="match status" value="1"/>
</dbReference>
<reference evidence="3 4" key="1">
    <citation type="journal article" date="2007" name="Genome Res.">
        <title>Genome characteristics of facultatively symbiotic Frankia sp. strains reflect host range and host plant biogeography.</title>
        <authorList>
            <person name="Normand P."/>
            <person name="Lapierre P."/>
            <person name="Tisa L.S."/>
            <person name="Gogarten J.P."/>
            <person name="Alloisio N."/>
            <person name="Bagnarol E."/>
            <person name="Bassi C.A."/>
            <person name="Berry A.M."/>
            <person name="Bickhart D.M."/>
            <person name="Choisne N."/>
            <person name="Couloux A."/>
            <person name="Cournoyer B."/>
            <person name="Cruveiller S."/>
            <person name="Daubin V."/>
            <person name="Demange N."/>
            <person name="Francino M.P."/>
            <person name="Goltsman E."/>
            <person name="Huang Y."/>
            <person name="Kopp O.R."/>
            <person name="Labarre L."/>
            <person name="Lapidus A."/>
            <person name="Lavire C."/>
            <person name="Marechal J."/>
            <person name="Martinez M."/>
            <person name="Mastronunzio J.E."/>
            <person name="Mullin B.C."/>
            <person name="Niemann J."/>
            <person name="Pujic P."/>
            <person name="Rawnsley T."/>
            <person name="Rouy Z."/>
            <person name="Schenowitz C."/>
            <person name="Sellstedt A."/>
            <person name="Tavares F."/>
            <person name="Tomkins J.P."/>
            <person name="Vallenet D."/>
            <person name="Valverde C."/>
            <person name="Wall L.G."/>
            <person name="Wang Y."/>
            <person name="Medigue C."/>
            <person name="Benson D.R."/>
        </authorList>
    </citation>
    <scope>NUCLEOTIDE SEQUENCE [LARGE SCALE GENOMIC DNA]</scope>
    <source>
        <strain evidence="4">DSM 45986 / CECT 9034 / ACN14a</strain>
    </source>
</reference>
<evidence type="ECO:0000259" key="2">
    <source>
        <dbReference type="Pfam" id="PF01370"/>
    </source>
</evidence>
<dbReference type="GO" id="GO:0005737">
    <property type="term" value="C:cytoplasm"/>
    <property type="evidence" value="ECO:0007669"/>
    <property type="project" value="TreeGrafter"/>
</dbReference>
<evidence type="ECO:0000313" key="4">
    <source>
        <dbReference type="Proteomes" id="UP000000657"/>
    </source>
</evidence>
<dbReference type="InterPro" id="IPR036291">
    <property type="entry name" value="NAD(P)-bd_dom_sf"/>
</dbReference>
<evidence type="ECO:0000256" key="1">
    <source>
        <dbReference type="SAM" id="MobiDB-lite"/>
    </source>
</evidence>
<dbReference type="AlphaFoldDB" id="Q0RBB1"/>
<name>Q0RBB1_FRAAA</name>
<dbReference type="RefSeq" id="WP_011607689.1">
    <property type="nucleotide sequence ID" value="NC_008278.1"/>
</dbReference>